<dbReference type="STRING" id="53254.SAMN05660750_04524"/>
<evidence type="ECO:0008006" key="5">
    <source>
        <dbReference type="Google" id="ProtNLM"/>
    </source>
</evidence>
<dbReference type="RefSeq" id="WP_055726838.1">
    <property type="nucleotide sequence ID" value="NZ_FUYX01000017.1"/>
</dbReference>
<organism evidence="1 3">
    <name type="scientific">Bosea thiooxidans</name>
    <dbReference type="NCBI Taxonomy" id="53254"/>
    <lineage>
        <taxon>Bacteria</taxon>
        <taxon>Pseudomonadati</taxon>
        <taxon>Pseudomonadota</taxon>
        <taxon>Alphaproteobacteria</taxon>
        <taxon>Hyphomicrobiales</taxon>
        <taxon>Boseaceae</taxon>
        <taxon>Bosea</taxon>
    </lineage>
</organism>
<dbReference type="AlphaFoldDB" id="A0A0Q3KQ74"/>
<dbReference type="Proteomes" id="UP000190130">
    <property type="component" value="Unassembled WGS sequence"/>
</dbReference>
<evidence type="ECO:0000313" key="3">
    <source>
        <dbReference type="Proteomes" id="UP000051562"/>
    </source>
</evidence>
<sequence>MTSIRLIGSAFLASAVLSGCQTSQSRQEQLAAICANPVNRQPQNFYFSECQALYASSDKALQKDYQFGSPAGD</sequence>
<evidence type="ECO:0000313" key="1">
    <source>
        <dbReference type="EMBL" id="KQK31875.1"/>
    </source>
</evidence>
<evidence type="ECO:0000313" key="4">
    <source>
        <dbReference type="Proteomes" id="UP000190130"/>
    </source>
</evidence>
<dbReference type="OrthoDB" id="8163116at2"/>
<keyword evidence="3" id="KW-1185">Reference proteome</keyword>
<dbReference type="PROSITE" id="PS51257">
    <property type="entry name" value="PROKAR_LIPOPROTEIN"/>
    <property type="match status" value="1"/>
</dbReference>
<evidence type="ECO:0000313" key="2">
    <source>
        <dbReference type="EMBL" id="SKC13014.1"/>
    </source>
</evidence>
<dbReference type="EMBL" id="FUYX01000017">
    <property type="protein sequence ID" value="SKC13014.1"/>
    <property type="molecule type" value="Genomic_DNA"/>
</dbReference>
<dbReference type="EMBL" id="LMAR01000011">
    <property type="protein sequence ID" value="KQK31875.1"/>
    <property type="molecule type" value="Genomic_DNA"/>
</dbReference>
<reference evidence="1 3" key="1">
    <citation type="submission" date="2015-10" db="EMBL/GenBank/DDBJ databases">
        <title>Draft genome of Bosea thiooxidans.</title>
        <authorList>
            <person name="Wang X."/>
        </authorList>
    </citation>
    <scope>NUCLEOTIDE SEQUENCE [LARGE SCALE GENOMIC DNA]</scope>
    <source>
        <strain evidence="1 3">CGMCC 9174</strain>
    </source>
</reference>
<dbReference type="Proteomes" id="UP000051562">
    <property type="component" value="Unassembled WGS sequence"/>
</dbReference>
<accession>A0A0Q3KQ74</accession>
<protein>
    <recommendedName>
        <fullName evidence="5">Entry exclusion lipoprotein TrbK</fullName>
    </recommendedName>
</protein>
<gene>
    <name evidence="1" type="ORF">ARD30_09060</name>
    <name evidence="2" type="ORF">SAMN05660750_04524</name>
</gene>
<reference evidence="2 4" key="2">
    <citation type="submission" date="2017-02" db="EMBL/GenBank/DDBJ databases">
        <authorList>
            <person name="Peterson S.W."/>
        </authorList>
    </citation>
    <scope>NUCLEOTIDE SEQUENCE [LARGE SCALE GENOMIC DNA]</scope>
    <source>
        <strain evidence="2 4">DSM 9653</strain>
    </source>
</reference>
<proteinExistence type="predicted"/>
<name>A0A0Q3KQ74_9HYPH</name>